<evidence type="ECO:0000256" key="7">
    <source>
        <dbReference type="SAM" id="Coils"/>
    </source>
</evidence>
<dbReference type="OrthoDB" id="881884at2759"/>
<dbReference type="InterPro" id="IPR044974">
    <property type="entry name" value="Disease_R_plants"/>
</dbReference>
<organism evidence="12 13">
    <name type="scientific">Erythranthe guttata</name>
    <name type="common">Yellow monkey flower</name>
    <name type="synonym">Mimulus guttatus</name>
    <dbReference type="NCBI Taxonomy" id="4155"/>
    <lineage>
        <taxon>Eukaryota</taxon>
        <taxon>Viridiplantae</taxon>
        <taxon>Streptophyta</taxon>
        <taxon>Embryophyta</taxon>
        <taxon>Tracheophyta</taxon>
        <taxon>Spermatophyta</taxon>
        <taxon>Magnoliopsida</taxon>
        <taxon>eudicotyledons</taxon>
        <taxon>Gunneridae</taxon>
        <taxon>Pentapetalae</taxon>
        <taxon>asterids</taxon>
        <taxon>lamiids</taxon>
        <taxon>Lamiales</taxon>
        <taxon>Phrymaceae</taxon>
        <taxon>Erythranthe</taxon>
    </lineage>
</organism>
<evidence type="ECO:0000256" key="2">
    <source>
        <dbReference type="ARBA" id="ARBA00022614"/>
    </source>
</evidence>
<evidence type="ECO:0000256" key="3">
    <source>
        <dbReference type="ARBA" id="ARBA00022737"/>
    </source>
</evidence>
<feature type="domain" description="Disease resistance protein winged helix" evidence="10">
    <location>
        <begin position="430"/>
        <end position="503"/>
    </location>
</feature>
<keyword evidence="6" id="KW-0067">ATP-binding</keyword>
<dbReference type="EMBL" id="KI630443">
    <property type="protein sequence ID" value="EYU39541.1"/>
    <property type="molecule type" value="Genomic_DNA"/>
</dbReference>
<keyword evidence="2" id="KW-0433">Leucine-rich repeat</keyword>
<dbReference type="Gene3D" id="3.40.50.300">
    <property type="entry name" value="P-loop containing nucleotide triphosphate hydrolases"/>
    <property type="match status" value="1"/>
</dbReference>
<keyword evidence="5" id="KW-0611">Plant defense</keyword>
<comment type="similarity">
    <text evidence="1">Belongs to the disease resistance NB-LRR family.</text>
</comment>
<dbReference type="KEGG" id="egt:105955499"/>
<sequence>MAAETTIMFAVKNIDDLLIEQAGFLQGVEDQVKRLKDELQRLQRFVKDAAQKQGRDKRIFKWISDVRDAAQDADSIADAFVLKVEAAGRSIGGSSGKLLHLPKHSYKLIGKQIEAIRDKLRGIEKSRKKCGIVDLGEGMEYYVSWRSKFSPRQMNKQLVGMDENVEFFLEHVVLDDSDEGLSIATVVGPGGVGKSTLARRIYDGAVAAGRFDRCVWLAVSGEYTPKDVIKEVMLQLLHPQHDKMKEAESLEELPLSEIQGLLHRSLRDARLFLVIDDVGQDAQWEAIASVFTIEDEGSRLLLTSRNEDIAKDAGSYVHKMSTLDPNKSWELFTNNIFIDNVDGKFPEDLEIIGKEILKKCDGLPLAIDLVVGLLGDENPSKSKWDEVLNDINTLSHSSSGSSTILSTILELSYRDLPPQLKSCFLCLGFFKERVPIRAEKLVQVWIAQGLVVPLEGGGEKETKEEIGMCYLNELINRNMVQVKDLSTDGRVKNCCIHDLVRELSVTRAKTEISFEIQREDEKSRTSDKKPRHLAIHGYTSGDQHEHVHSLFFHGVISNFLDDLKSFELLKILDFEDLPIEKIPETIGLLTRLRYLGLRNTRIESLPESMGRLKNLEVLDITKVDQVEMDDVIWEMESLRHLYGGVIYSQYLLKTHTLKNIQTLGYIYVENLIPAHLMEMSNLRKLSLLITVSVDFDGRKFYPFLAMLENLAWLEIKWGPFAKVQLSELKGLDVLHRVTRLKLEGIIANLPDTCEFPPNLSYLTLLRTCYDKDPMPVLEKLPKLVYLKMDRAYSSSDDMVISEEGFPALEILCLFRMVTLDNILILQGAMPKLKDLRIIGCGKNLETNLWG</sequence>
<keyword evidence="3" id="KW-0677">Repeat</keyword>
<evidence type="ECO:0000259" key="9">
    <source>
        <dbReference type="Pfam" id="PF18052"/>
    </source>
</evidence>
<dbReference type="SUPFAM" id="SSF52540">
    <property type="entry name" value="P-loop containing nucleoside triphosphate hydrolases"/>
    <property type="match status" value="1"/>
</dbReference>
<dbReference type="InterPro" id="IPR036388">
    <property type="entry name" value="WH-like_DNA-bd_sf"/>
</dbReference>
<dbReference type="CDD" id="cd14798">
    <property type="entry name" value="RX-CC_like"/>
    <property type="match status" value="1"/>
</dbReference>
<dbReference type="Pfam" id="PF18052">
    <property type="entry name" value="Rx_N"/>
    <property type="match status" value="1"/>
</dbReference>
<dbReference type="FunFam" id="1.10.10.10:FF:000322">
    <property type="entry name" value="Probable disease resistance protein At1g63360"/>
    <property type="match status" value="1"/>
</dbReference>
<dbReference type="Proteomes" id="UP000030748">
    <property type="component" value="Unassembled WGS sequence"/>
</dbReference>
<reference evidence="12 13" key="1">
    <citation type="journal article" date="2013" name="Proc. Natl. Acad. Sci. U.S.A.">
        <title>Fine-scale variation in meiotic recombination in Mimulus inferred from population shotgun sequencing.</title>
        <authorList>
            <person name="Hellsten U."/>
            <person name="Wright K.M."/>
            <person name="Jenkins J."/>
            <person name="Shu S."/>
            <person name="Yuan Y."/>
            <person name="Wessler S.R."/>
            <person name="Schmutz J."/>
            <person name="Willis J.H."/>
            <person name="Rokhsar D.S."/>
        </authorList>
    </citation>
    <scope>NUCLEOTIDE SEQUENCE [LARGE SCALE GENOMIC DNA]</scope>
    <source>
        <strain evidence="13">cv. DUN x IM62</strain>
    </source>
</reference>
<evidence type="ECO:0000259" key="10">
    <source>
        <dbReference type="Pfam" id="PF23559"/>
    </source>
</evidence>
<dbReference type="Gene3D" id="1.10.8.430">
    <property type="entry name" value="Helical domain of apoptotic protease-activating factors"/>
    <property type="match status" value="1"/>
</dbReference>
<keyword evidence="13" id="KW-1185">Reference proteome</keyword>
<evidence type="ECO:0000313" key="13">
    <source>
        <dbReference type="Proteomes" id="UP000030748"/>
    </source>
</evidence>
<evidence type="ECO:0000259" key="11">
    <source>
        <dbReference type="Pfam" id="PF23598"/>
    </source>
</evidence>
<dbReference type="PANTHER" id="PTHR23155">
    <property type="entry name" value="DISEASE RESISTANCE PROTEIN RP"/>
    <property type="match status" value="1"/>
</dbReference>
<dbReference type="InterPro" id="IPR041118">
    <property type="entry name" value="Rx_N"/>
</dbReference>
<dbReference type="OMA" id="IRNWISE"/>
<dbReference type="GO" id="GO:0006952">
    <property type="term" value="P:defense response"/>
    <property type="evidence" value="ECO:0007669"/>
    <property type="project" value="UniProtKB-KW"/>
</dbReference>
<dbReference type="InterPro" id="IPR027417">
    <property type="entry name" value="P-loop_NTPase"/>
</dbReference>
<protein>
    <recommendedName>
        <fullName evidence="14">AAA+ ATPase domain-containing protein</fullName>
    </recommendedName>
</protein>
<keyword evidence="4" id="KW-0547">Nucleotide-binding</keyword>
<dbReference type="InterPro" id="IPR055414">
    <property type="entry name" value="LRR_R13L4/SHOC2-like"/>
</dbReference>
<dbReference type="Gene3D" id="1.20.5.4130">
    <property type="match status" value="1"/>
</dbReference>
<evidence type="ECO:0000313" key="12">
    <source>
        <dbReference type="EMBL" id="EYU39541.1"/>
    </source>
</evidence>
<dbReference type="SUPFAM" id="SSF52058">
    <property type="entry name" value="L domain-like"/>
    <property type="match status" value="1"/>
</dbReference>
<dbReference type="Gene3D" id="1.10.10.10">
    <property type="entry name" value="Winged helix-like DNA-binding domain superfamily/Winged helix DNA-binding domain"/>
    <property type="match status" value="1"/>
</dbReference>
<evidence type="ECO:0008006" key="14">
    <source>
        <dbReference type="Google" id="ProtNLM"/>
    </source>
</evidence>
<dbReference type="InterPro" id="IPR042197">
    <property type="entry name" value="Apaf_helical"/>
</dbReference>
<dbReference type="AlphaFoldDB" id="A0A022RH86"/>
<dbReference type="eggNOG" id="KOG4658">
    <property type="taxonomic scope" value="Eukaryota"/>
</dbReference>
<dbReference type="Gene3D" id="3.80.10.10">
    <property type="entry name" value="Ribonuclease Inhibitor"/>
    <property type="match status" value="1"/>
</dbReference>
<proteinExistence type="inferred from homology"/>
<dbReference type="InterPro" id="IPR058922">
    <property type="entry name" value="WHD_DRP"/>
</dbReference>
<evidence type="ECO:0000256" key="4">
    <source>
        <dbReference type="ARBA" id="ARBA00022741"/>
    </source>
</evidence>
<evidence type="ECO:0000259" key="8">
    <source>
        <dbReference type="Pfam" id="PF00931"/>
    </source>
</evidence>
<feature type="domain" description="Disease resistance R13L4/SHOC-2-like LRR" evidence="11">
    <location>
        <begin position="546"/>
        <end position="837"/>
    </location>
</feature>
<dbReference type="InterPro" id="IPR038005">
    <property type="entry name" value="RX-like_CC"/>
</dbReference>
<dbReference type="GO" id="GO:0043531">
    <property type="term" value="F:ADP binding"/>
    <property type="evidence" value="ECO:0007669"/>
    <property type="project" value="InterPro"/>
</dbReference>
<dbReference type="PhylomeDB" id="A0A022RH86"/>
<evidence type="ECO:0000256" key="5">
    <source>
        <dbReference type="ARBA" id="ARBA00022821"/>
    </source>
</evidence>
<name>A0A022RH86_ERYGU</name>
<feature type="domain" description="NB-ARC" evidence="8">
    <location>
        <begin position="178"/>
        <end position="338"/>
    </location>
</feature>
<dbReference type="Pfam" id="PF23598">
    <property type="entry name" value="LRR_14"/>
    <property type="match status" value="1"/>
</dbReference>
<dbReference type="GO" id="GO:0051707">
    <property type="term" value="P:response to other organism"/>
    <property type="evidence" value="ECO:0007669"/>
    <property type="project" value="UniProtKB-ARBA"/>
</dbReference>
<dbReference type="GO" id="GO:0005524">
    <property type="term" value="F:ATP binding"/>
    <property type="evidence" value="ECO:0007669"/>
    <property type="project" value="UniProtKB-KW"/>
</dbReference>
<feature type="domain" description="Disease resistance N-terminal" evidence="9">
    <location>
        <begin position="8"/>
        <end position="88"/>
    </location>
</feature>
<keyword evidence="7" id="KW-0175">Coiled coil</keyword>
<evidence type="ECO:0000256" key="1">
    <source>
        <dbReference type="ARBA" id="ARBA00008894"/>
    </source>
</evidence>
<dbReference type="PANTHER" id="PTHR23155:SF1205">
    <property type="entry name" value="DISEASE RESISTANCE PROTEIN RPM1"/>
    <property type="match status" value="1"/>
</dbReference>
<dbReference type="InterPro" id="IPR002182">
    <property type="entry name" value="NB-ARC"/>
</dbReference>
<accession>A0A022RH86</accession>
<dbReference type="Pfam" id="PF00931">
    <property type="entry name" value="NB-ARC"/>
    <property type="match status" value="1"/>
</dbReference>
<evidence type="ECO:0000256" key="6">
    <source>
        <dbReference type="ARBA" id="ARBA00022840"/>
    </source>
</evidence>
<dbReference type="PRINTS" id="PR00364">
    <property type="entry name" value="DISEASERSIST"/>
</dbReference>
<dbReference type="InterPro" id="IPR032675">
    <property type="entry name" value="LRR_dom_sf"/>
</dbReference>
<gene>
    <name evidence="12" type="ORF">MIMGU_mgv1a022075mg</name>
</gene>
<feature type="coiled-coil region" evidence="7">
    <location>
        <begin position="25"/>
        <end position="52"/>
    </location>
</feature>
<dbReference type="Pfam" id="PF23559">
    <property type="entry name" value="WHD_DRP"/>
    <property type="match status" value="1"/>
</dbReference>